<evidence type="ECO:0000256" key="5">
    <source>
        <dbReference type="PROSITE-ProRule" id="PRU10007"/>
    </source>
</evidence>
<dbReference type="NCBIfam" id="TIGR01780">
    <property type="entry name" value="SSADH"/>
    <property type="match status" value="1"/>
</dbReference>
<evidence type="ECO:0000313" key="10">
    <source>
        <dbReference type="Proteomes" id="UP000887567"/>
    </source>
</evidence>
<feature type="active site" evidence="5">
    <location>
        <position position="258"/>
    </location>
</feature>
<dbReference type="InterPro" id="IPR015590">
    <property type="entry name" value="Aldehyde_DH_dom"/>
</dbReference>
<dbReference type="PANTHER" id="PTHR43353">
    <property type="entry name" value="SUCCINATE-SEMIALDEHYDE DEHYDROGENASE, MITOCHONDRIAL"/>
    <property type="match status" value="1"/>
</dbReference>
<dbReference type="Gene3D" id="3.40.605.10">
    <property type="entry name" value="Aldehyde Dehydrogenase, Chain A, domain 1"/>
    <property type="match status" value="1"/>
</dbReference>
<name>A0A913XH11_EXADI</name>
<dbReference type="InterPro" id="IPR010102">
    <property type="entry name" value="Succ_semiAld_DH"/>
</dbReference>
<dbReference type="EC" id="1.2.1.24" evidence="7"/>
<organism evidence="9 10">
    <name type="scientific">Exaiptasia diaphana</name>
    <name type="common">Tropical sea anemone</name>
    <name type="synonym">Aiptasia pulchella</name>
    <dbReference type="NCBI Taxonomy" id="2652724"/>
    <lineage>
        <taxon>Eukaryota</taxon>
        <taxon>Metazoa</taxon>
        <taxon>Cnidaria</taxon>
        <taxon>Anthozoa</taxon>
        <taxon>Hexacorallia</taxon>
        <taxon>Actiniaria</taxon>
        <taxon>Aiptasiidae</taxon>
        <taxon>Exaiptasia</taxon>
    </lineage>
</organism>
<dbReference type="GeneID" id="110242584"/>
<dbReference type="RefSeq" id="XP_020904255.1">
    <property type="nucleotide sequence ID" value="XM_021048596.2"/>
</dbReference>
<keyword evidence="10" id="KW-1185">Reference proteome</keyword>
<reference evidence="9" key="1">
    <citation type="submission" date="2022-11" db="UniProtKB">
        <authorList>
            <consortium name="EnsemblMetazoa"/>
        </authorList>
    </citation>
    <scope>IDENTIFICATION</scope>
</reference>
<dbReference type="KEGG" id="epa:110242584"/>
<dbReference type="GO" id="GO:0004777">
    <property type="term" value="F:succinate-semialdehyde dehydrogenase (NAD+) activity"/>
    <property type="evidence" value="ECO:0007669"/>
    <property type="project" value="UniProtKB-UniRule"/>
</dbReference>
<dbReference type="EnsemblMetazoa" id="XM_021048597.2">
    <property type="protein sequence ID" value="XP_020904256.1"/>
    <property type="gene ID" value="LOC110242584"/>
</dbReference>
<dbReference type="InterPro" id="IPR029510">
    <property type="entry name" value="Ald_DH_CS_GLU"/>
</dbReference>
<comment type="subcellular location">
    <subcellularLocation>
        <location evidence="7">Mitochondrion</location>
    </subcellularLocation>
</comment>
<evidence type="ECO:0000256" key="4">
    <source>
        <dbReference type="ARBA" id="ARBA00023002"/>
    </source>
</evidence>
<dbReference type="Gene3D" id="3.40.309.10">
    <property type="entry name" value="Aldehyde Dehydrogenase, Chain A, domain 2"/>
    <property type="match status" value="1"/>
</dbReference>
<comment type="subunit">
    <text evidence="7">Homotetramer.</text>
</comment>
<dbReference type="CDD" id="cd07103">
    <property type="entry name" value="ALDH_F5_SSADH_GabD"/>
    <property type="match status" value="1"/>
</dbReference>
<dbReference type="PROSITE" id="PS00687">
    <property type="entry name" value="ALDEHYDE_DEHYDR_GLU"/>
    <property type="match status" value="1"/>
</dbReference>
<dbReference type="SUPFAM" id="SSF53720">
    <property type="entry name" value="ALDH-like"/>
    <property type="match status" value="1"/>
</dbReference>
<evidence type="ECO:0000256" key="7">
    <source>
        <dbReference type="RuleBase" id="RU365091"/>
    </source>
</evidence>
<dbReference type="OMA" id="VAACFRF"/>
<dbReference type="FunFam" id="3.40.605.10:FF:000063">
    <property type="entry name" value="Succinate-semialdehyde dehydrogenase, mitochondrial"/>
    <property type="match status" value="1"/>
</dbReference>
<dbReference type="RefSeq" id="XP_020904256.1">
    <property type="nucleotide sequence ID" value="XM_021048597.2"/>
</dbReference>
<feature type="domain" description="Aldehyde dehydrogenase" evidence="8">
    <location>
        <begin position="21"/>
        <end position="482"/>
    </location>
</feature>
<protein>
    <recommendedName>
        <fullName evidence="7">Succinate-semialdehyde dehydrogenase</fullName>
        <ecNumber evidence="7">1.2.1.24</ecNumber>
    </recommendedName>
</protein>
<dbReference type="Proteomes" id="UP000887567">
    <property type="component" value="Unplaced"/>
</dbReference>
<dbReference type="Pfam" id="PF00171">
    <property type="entry name" value="Aldedh"/>
    <property type="match status" value="1"/>
</dbReference>
<evidence type="ECO:0000313" key="9">
    <source>
        <dbReference type="EnsemblMetazoa" id="XP_020904256.1"/>
    </source>
</evidence>
<evidence type="ECO:0000256" key="1">
    <source>
        <dbReference type="ARBA" id="ARBA00003743"/>
    </source>
</evidence>
<accession>A0A913XH11</accession>
<comment type="similarity">
    <text evidence="3 6">Belongs to the aldehyde dehydrogenase family.</text>
</comment>
<keyword evidence="7" id="KW-0496">Mitochondrion</keyword>
<proteinExistence type="inferred from homology"/>
<comment type="function">
    <text evidence="1">Catalyzes one step in the degradation of the inhibitory neurotransmitter gamma-aminobutyric acid (GABA).</text>
</comment>
<dbReference type="GO" id="GO:0005739">
    <property type="term" value="C:mitochondrion"/>
    <property type="evidence" value="ECO:0007669"/>
    <property type="project" value="UniProtKB-SubCell"/>
</dbReference>
<dbReference type="FunFam" id="3.40.309.10:FF:000004">
    <property type="entry name" value="Succinate-semialdehyde dehydrogenase I"/>
    <property type="match status" value="1"/>
</dbReference>
<evidence type="ECO:0000256" key="6">
    <source>
        <dbReference type="RuleBase" id="RU003345"/>
    </source>
</evidence>
<dbReference type="GO" id="GO:0009450">
    <property type="term" value="P:gamma-aminobutyric acid catabolic process"/>
    <property type="evidence" value="ECO:0007669"/>
    <property type="project" value="UniProtKB-UniRule"/>
</dbReference>
<evidence type="ECO:0000256" key="2">
    <source>
        <dbReference type="ARBA" id="ARBA00005176"/>
    </source>
</evidence>
<comment type="pathway">
    <text evidence="2 7">Amino-acid degradation; 4-aminobutanoate degradation.</text>
</comment>
<dbReference type="PANTHER" id="PTHR43353:SF5">
    <property type="entry name" value="SUCCINATE-SEMIALDEHYDE DEHYDROGENASE, MITOCHONDRIAL"/>
    <property type="match status" value="1"/>
</dbReference>
<dbReference type="InterPro" id="IPR016163">
    <property type="entry name" value="Ald_DH_C"/>
</dbReference>
<dbReference type="InterPro" id="IPR050740">
    <property type="entry name" value="Aldehyde_DH_Superfamily"/>
</dbReference>
<dbReference type="AlphaFoldDB" id="A0A913XH11"/>
<evidence type="ECO:0000256" key="3">
    <source>
        <dbReference type="ARBA" id="ARBA00009986"/>
    </source>
</evidence>
<keyword evidence="4 6" id="KW-0560">Oxidoreductase</keyword>
<keyword evidence="7" id="KW-0520">NAD</keyword>
<evidence type="ECO:0000259" key="8">
    <source>
        <dbReference type="Pfam" id="PF00171"/>
    </source>
</evidence>
<dbReference type="OrthoDB" id="310895at2759"/>
<dbReference type="EnsemblMetazoa" id="XM_021048596.2">
    <property type="protein sequence ID" value="XP_020904255.1"/>
    <property type="gene ID" value="LOC110242584"/>
</dbReference>
<comment type="catalytic activity">
    <reaction evidence="7">
        <text>succinate semialdehyde + NAD(+) + H2O = succinate + NADH + 2 H(+)</text>
        <dbReference type="Rhea" id="RHEA:13217"/>
        <dbReference type="ChEBI" id="CHEBI:15377"/>
        <dbReference type="ChEBI" id="CHEBI:15378"/>
        <dbReference type="ChEBI" id="CHEBI:30031"/>
        <dbReference type="ChEBI" id="CHEBI:57540"/>
        <dbReference type="ChEBI" id="CHEBI:57706"/>
        <dbReference type="ChEBI" id="CHEBI:57945"/>
        <dbReference type="EC" id="1.2.1.24"/>
    </reaction>
</comment>
<dbReference type="InterPro" id="IPR016161">
    <property type="entry name" value="Ald_DH/histidinol_DH"/>
</dbReference>
<dbReference type="InterPro" id="IPR016162">
    <property type="entry name" value="Ald_DH_N"/>
</dbReference>
<sequence length="490" mass="53318">MAAMQKQFSLIRNKGFISGKWIPSSSTFLVYDPSTGKEIERVADMGEKEANLAVQAAHAAFKTWRTTTSKERSDKLKKWRNLMLKNQDELARILTKEQGKPLAEAYGELNYAMAHVEWLAEEARRVCGTIIPTPLPGRRLLVIKQPVGVTAIWTPWNFPYAMVTRAAAAALAAGCTVIIKPSEETPLCALALQQLSEEAGFPLGVVNTLPCSRENAGILADVILKSDLVSKMSFTGSCATGKLLMSKCVDTVKKVSLELGGNAPFIVFDSADVDQAVSGVIASKHRNTGQACVAPNRILVQDGIYDNFVAKLSEAMDKRLIVGHGLDKTSTQGPLINEKAVEKVERHIADAVSKGAKLLRGGHRHKLGHNFFEPTLLGDVKVDSLVCKEETFGPLTPLIRFKTEKDAIALANATTAGLSGYFFSRDHSQIWRVAEALEAGIVGVNEGNIVSEIHPHGGFKQSGLGREGSKYGLDEYLEFKYVCMGGIDEY</sequence>